<dbReference type="InterPro" id="IPR046342">
    <property type="entry name" value="CBS_dom_sf"/>
</dbReference>
<feature type="transmembrane region" description="Helical" evidence="9">
    <location>
        <begin position="291"/>
        <end position="312"/>
    </location>
</feature>
<dbReference type="OrthoDB" id="431497at2759"/>
<keyword evidence="2" id="KW-0813">Transport</keyword>
<evidence type="ECO:0000256" key="3">
    <source>
        <dbReference type="ARBA" id="ARBA00022692"/>
    </source>
</evidence>
<keyword evidence="5" id="KW-0406">Ion transport</keyword>
<keyword evidence="6 9" id="KW-0472">Membrane</keyword>
<keyword evidence="7" id="KW-0868">Chloride</keyword>
<feature type="transmembrane region" description="Helical" evidence="9">
    <location>
        <begin position="465"/>
        <end position="483"/>
    </location>
</feature>
<dbReference type="AlphaFoldDB" id="A0A0D2NCS5"/>
<dbReference type="Pfam" id="PF00654">
    <property type="entry name" value="Voltage_CLC"/>
    <property type="match status" value="1"/>
</dbReference>
<dbReference type="GO" id="GO:0005794">
    <property type="term" value="C:Golgi apparatus"/>
    <property type="evidence" value="ECO:0007669"/>
    <property type="project" value="TreeGrafter"/>
</dbReference>
<feature type="compositionally biased region" description="Low complexity" evidence="8">
    <location>
        <begin position="31"/>
        <end position="45"/>
    </location>
</feature>
<sequence length="932" mass="102291">MPANTSLDAEHDGLLKNQEQSLEPPQKPLPTTGTSATIARSSSSTDFLQSRNDFGSRPTENTHLDSRDGGRAYGTLISSRRRLSKPLAPRRTFSNLPVLNSFRSRSNSANVPSTPPYSVASFRDISFARLSARPRSAYDEHTQGIDGELPDPDAQINGIRVWYSSFTSIDWLHDAIKDSARFSRLRRRKSMRSRLRLIFDKSLGWIIVTLVGFFTALVAFFVVRCEQLLFDLKEGFCKGSWWKAKRFCCPSLEDLGRINQLASEETCPAWATWSDVFHYTEEAHGANAIGYGSYIVIALLLSLVSCLVTVYLTNSATFVTRKELPTNPSQILGAGLNDKKASPESKRKTMYYAAGSGIPEIKTILSGFVIRGYLGGRVLFTKSIGLALSVASGLSLGKEGPFVHIASCVGNIISRFAVKYENNEGKRREIISAACAAGVAVAFGAPIGGTLFSLEEVSYFFPPKVMWRSFFCAMIAAITLKMLDPFGTGKLVLFQVTYDKDWHAWELLPFVVLGIFGGVYGAYFSKLNHRWSKDVRNKTFLGPHPIIEVALITLLTSVLCFLNPYTRMGGTELIYNLFAECRPGSTNTHSGLCVADPASILKVWPIVASILVALVVKAGLTIITFGIKVPAGIFIPTLGVGACAGRVLGIAMQYLQVRNPDFFLFDGCGGDLDCIVPGLYAMVGAAAALSGVTRTTVSLAVIMFELTDTLTYAVPVMLSVLVAKTVADALEPKGIYDLVIELNQLPYLDYKHEYLWGSLQINDVISRDVEVIKLDEKNTVKSLGIKLMSLASSEADDNGFPILRRDINDDGMRMVGYIGSNELEHALNLMSNDCEEEIHFHTAYSHPIASSSMSSLQSSGPPTMPLDPNDFTPYMDQAPLTLASNSPMELVHQIFVKLGARYVIVTDTDGLYEGVIDKKTWLAFLSELEEKS</sequence>
<dbReference type="PANTHER" id="PTHR45711">
    <property type="entry name" value="CHLORIDE CHANNEL PROTEIN"/>
    <property type="match status" value="1"/>
</dbReference>
<dbReference type="EMBL" id="KN817680">
    <property type="protein sequence ID" value="KJA14401.1"/>
    <property type="molecule type" value="Genomic_DNA"/>
</dbReference>
<dbReference type="InterPro" id="IPR001807">
    <property type="entry name" value="ClC"/>
</dbReference>
<dbReference type="PRINTS" id="PR00762">
    <property type="entry name" value="CLCHANNEL"/>
</dbReference>
<accession>A0A0D2NCS5</accession>
<comment type="subcellular location">
    <subcellularLocation>
        <location evidence="1">Membrane</location>
        <topology evidence="1">Multi-pass membrane protein</topology>
    </subcellularLocation>
</comment>
<proteinExistence type="predicted"/>
<feature type="transmembrane region" description="Helical" evidence="9">
    <location>
        <begin position="430"/>
        <end position="453"/>
    </location>
</feature>
<evidence type="ECO:0000256" key="8">
    <source>
        <dbReference type="SAM" id="MobiDB-lite"/>
    </source>
</evidence>
<keyword evidence="11" id="KW-1185">Reference proteome</keyword>
<dbReference type="GO" id="GO:0005247">
    <property type="term" value="F:voltage-gated chloride channel activity"/>
    <property type="evidence" value="ECO:0007669"/>
    <property type="project" value="TreeGrafter"/>
</dbReference>
<evidence type="ECO:0000256" key="4">
    <source>
        <dbReference type="ARBA" id="ARBA00022989"/>
    </source>
</evidence>
<dbReference type="CDD" id="cd03684">
    <property type="entry name" value="ClC_3_like"/>
    <property type="match status" value="1"/>
</dbReference>
<evidence type="ECO:0000256" key="7">
    <source>
        <dbReference type="ARBA" id="ARBA00023214"/>
    </source>
</evidence>
<evidence type="ECO:0000313" key="10">
    <source>
        <dbReference type="EMBL" id="KJA14401.1"/>
    </source>
</evidence>
<reference evidence="11" key="1">
    <citation type="submission" date="2014-04" db="EMBL/GenBank/DDBJ databases">
        <title>Evolutionary Origins and Diversification of the Mycorrhizal Mutualists.</title>
        <authorList>
            <consortium name="DOE Joint Genome Institute"/>
            <consortium name="Mycorrhizal Genomics Consortium"/>
            <person name="Kohler A."/>
            <person name="Kuo A."/>
            <person name="Nagy L.G."/>
            <person name="Floudas D."/>
            <person name="Copeland A."/>
            <person name="Barry K.W."/>
            <person name="Cichocki N."/>
            <person name="Veneault-Fourrey C."/>
            <person name="LaButti K."/>
            <person name="Lindquist E.A."/>
            <person name="Lipzen A."/>
            <person name="Lundell T."/>
            <person name="Morin E."/>
            <person name="Murat C."/>
            <person name="Riley R."/>
            <person name="Ohm R."/>
            <person name="Sun H."/>
            <person name="Tunlid A."/>
            <person name="Henrissat B."/>
            <person name="Grigoriev I.V."/>
            <person name="Hibbett D.S."/>
            <person name="Martin F."/>
        </authorList>
    </citation>
    <scope>NUCLEOTIDE SEQUENCE [LARGE SCALE GENOMIC DNA]</scope>
    <source>
        <strain evidence="11">FD-334 SS-4</strain>
    </source>
</reference>
<feature type="transmembrane region" description="Helical" evidence="9">
    <location>
        <begin position="606"/>
        <end position="627"/>
    </location>
</feature>
<feature type="region of interest" description="Disordered" evidence="8">
    <location>
        <begin position="1"/>
        <end position="81"/>
    </location>
</feature>
<dbReference type="SUPFAM" id="SSF54631">
    <property type="entry name" value="CBS-domain pair"/>
    <property type="match status" value="1"/>
</dbReference>
<dbReference type="GO" id="GO:0005769">
    <property type="term" value="C:early endosome"/>
    <property type="evidence" value="ECO:0007669"/>
    <property type="project" value="TreeGrafter"/>
</dbReference>
<keyword evidence="3 9" id="KW-0812">Transmembrane</keyword>
<dbReference type="Proteomes" id="UP000054270">
    <property type="component" value="Unassembled WGS sequence"/>
</dbReference>
<evidence type="ECO:0000256" key="2">
    <source>
        <dbReference type="ARBA" id="ARBA00022448"/>
    </source>
</evidence>
<dbReference type="PANTHER" id="PTHR45711:SF6">
    <property type="entry name" value="CHLORIDE CHANNEL PROTEIN"/>
    <property type="match status" value="1"/>
</dbReference>
<evidence type="ECO:0000256" key="6">
    <source>
        <dbReference type="ARBA" id="ARBA00023136"/>
    </source>
</evidence>
<evidence type="ECO:0000313" key="11">
    <source>
        <dbReference type="Proteomes" id="UP000054270"/>
    </source>
</evidence>
<feature type="transmembrane region" description="Helical" evidence="9">
    <location>
        <begin position="202"/>
        <end position="223"/>
    </location>
</feature>
<dbReference type="FunFam" id="1.10.3080.10:FF:000013">
    <property type="entry name" value="Voltage-gated chloride channel (ClcA)"/>
    <property type="match status" value="1"/>
</dbReference>
<dbReference type="SUPFAM" id="SSF81340">
    <property type="entry name" value="Clc chloride channel"/>
    <property type="match status" value="1"/>
</dbReference>
<dbReference type="OMA" id="FAECRPG"/>
<dbReference type="Gene3D" id="1.10.3080.10">
    <property type="entry name" value="Clc chloride channel"/>
    <property type="match status" value="1"/>
</dbReference>
<feature type="transmembrane region" description="Helical" evidence="9">
    <location>
        <begin position="544"/>
        <end position="562"/>
    </location>
</feature>
<dbReference type="GO" id="GO:0005886">
    <property type="term" value="C:plasma membrane"/>
    <property type="evidence" value="ECO:0007669"/>
    <property type="project" value="TreeGrafter"/>
</dbReference>
<name>A0A0D2NCS5_HYPSF</name>
<keyword evidence="4 9" id="KW-1133">Transmembrane helix</keyword>
<dbReference type="STRING" id="945553.A0A0D2NCS5"/>
<evidence type="ECO:0000256" key="5">
    <source>
        <dbReference type="ARBA" id="ARBA00023065"/>
    </source>
</evidence>
<protein>
    <submittedName>
        <fullName evidence="10">Uncharacterized protein</fullName>
    </submittedName>
</protein>
<feature type="compositionally biased region" description="Basic and acidic residues" evidence="8">
    <location>
        <begin position="60"/>
        <end position="70"/>
    </location>
</feature>
<evidence type="ECO:0000256" key="1">
    <source>
        <dbReference type="ARBA" id="ARBA00004141"/>
    </source>
</evidence>
<gene>
    <name evidence="10" type="ORF">HYPSUDRAFT_208714</name>
</gene>
<feature type="transmembrane region" description="Helical" evidence="9">
    <location>
        <begin position="504"/>
        <end position="524"/>
    </location>
</feature>
<feature type="compositionally biased region" description="Polar residues" evidence="8">
    <location>
        <begin position="46"/>
        <end position="59"/>
    </location>
</feature>
<organism evidence="10 11">
    <name type="scientific">Hypholoma sublateritium (strain FD-334 SS-4)</name>
    <dbReference type="NCBI Taxonomy" id="945553"/>
    <lineage>
        <taxon>Eukaryota</taxon>
        <taxon>Fungi</taxon>
        <taxon>Dikarya</taxon>
        <taxon>Basidiomycota</taxon>
        <taxon>Agaricomycotina</taxon>
        <taxon>Agaricomycetes</taxon>
        <taxon>Agaricomycetidae</taxon>
        <taxon>Agaricales</taxon>
        <taxon>Agaricineae</taxon>
        <taxon>Strophariaceae</taxon>
        <taxon>Hypholoma</taxon>
    </lineage>
</organism>
<dbReference type="InterPro" id="IPR014743">
    <property type="entry name" value="Cl-channel_core"/>
</dbReference>
<evidence type="ECO:0000256" key="9">
    <source>
        <dbReference type="SAM" id="Phobius"/>
    </source>
</evidence>